<dbReference type="CDD" id="cd06170">
    <property type="entry name" value="LuxR_C_like"/>
    <property type="match status" value="1"/>
</dbReference>
<evidence type="ECO:0000313" key="5">
    <source>
        <dbReference type="EMBL" id="SDY59930.1"/>
    </source>
</evidence>
<organism evidence="5 6">
    <name type="scientific">Herbiconiux ginsengi</name>
    <dbReference type="NCBI Taxonomy" id="381665"/>
    <lineage>
        <taxon>Bacteria</taxon>
        <taxon>Bacillati</taxon>
        <taxon>Actinomycetota</taxon>
        <taxon>Actinomycetes</taxon>
        <taxon>Micrococcales</taxon>
        <taxon>Microbacteriaceae</taxon>
        <taxon>Herbiconiux</taxon>
    </lineage>
</organism>
<dbReference type="Pfam" id="PF00196">
    <property type="entry name" value="GerE"/>
    <property type="match status" value="1"/>
</dbReference>
<dbReference type="PROSITE" id="PS50043">
    <property type="entry name" value="HTH_LUXR_2"/>
    <property type="match status" value="1"/>
</dbReference>
<dbReference type="PRINTS" id="PR00038">
    <property type="entry name" value="HTHLUXR"/>
</dbReference>
<dbReference type="InterPro" id="IPR036388">
    <property type="entry name" value="WH-like_DNA-bd_sf"/>
</dbReference>
<dbReference type="SMART" id="SM00421">
    <property type="entry name" value="HTH_LUXR"/>
    <property type="match status" value="1"/>
</dbReference>
<keyword evidence="2" id="KW-0238">DNA-binding</keyword>
<dbReference type="OrthoDB" id="134985at2"/>
<dbReference type="PANTHER" id="PTHR44688">
    <property type="entry name" value="DNA-BINDING TRANSCRIPTIONAL ACTIVATOR DEVR_DOSR"/>
    <property type="match status" value="1"/>
</dbReference>
<dbReference type="Proteomes" id="UP000198891">
    <property type="component" value="Unassembled WGS sequence"/>
</dbReference>
<accession>A0A1H3L6H1</accession>
<keyword evidence="6" id="KW-1185">Reference proteome</keyword>
<dbReference type="PROSITE" id="PS00622">
    <property type="entry name" value="HTH_LUXR_1"/>
    <property type="match status" value="1"/>
</dbReference>
<dbReference type="PANTHER" id="PTHR44688:SF16">
    <property type="entry name" value="DNA-BINDING TRANSCRIPTIONAL ACTIVATOR DEVR_DOSR"/>
    <property type="match status" value="1"/>
</dbReference>
<dbReference type="SUPFAM" id="SSF48452">
    <property type="entry name" value="TPR-like"/>
    <property type="match status" value="1"/>
</dbReference>
<keyword evidence="1" id="KW-0805">Transcription regulation</keyword>
<dbReference type="InterPro" id="IPR000792">
    <property type="entry name" value="Tscrpt_reg_LuxR_C"/>
</dbReference>
<name>A0A1H3L6H1_9MICO</name>
<evidence type="ECO:0000256" key="1">
    <source>
        <dbReference type="ARBA" id="ARBA00023015"/>
    </source>
</evidence>
<evidence type="ECO:0000313" key="6">
    <source>
        <dbReference type="Proteomes" id="UP000198891"/>
    </source>
</evidence>
<dbReference type="AlphaFoldDB" id="A0A1H3L6H1"/>
<proteinExistence type="predicted"/>
<dbReference type="InterPro" id="IPR016032">
    <property type="entry name" value="Sig_transdc_resp-reg_C-effctor"/>
</dbReference>
<dbReference type="InterPro" id="IPR011990">
    <property type="entry name" value="TPR-like_helical_dom_sf"/>
</dbReference>
<protein>
    <submittedName>
        <fullName evidence="5">Regulatory protein, luxR family</fullName>
    </submittedName>
</protein>
<sequence>MANPTTNAHLLHDQIAHAAASSDWVTLQQLLSENWSVLLLSDPALLRQALGELPDEVLAENPRWDAARNYVNYLPVDEAARNDRYRYLSTAPTPTKLVDVLVDLTSRAAAHRSEGEYEAAAKEVAEAHVELDAANPDSFKDLHYAIPDLHAQWGRVHELAGEFPLALAEYQDAYDLAVVTGNDLIRDTAAGNIAWIHMIGGHKAIAQRWLDRVPPLDTANWATRRYGAPAELARIFDRIDNLDREGAGRLLDVIIDVSAAPECWAAILYLRARLCVSPEQAWNVLSEIDTAVTIRPPKLVSRGLNAQFLAVGRAELFLVLAMPARAREVIDQVDLRFQPSTFFLDVTRAKIDLMAGNLAEVSRRADALLPAAAVVPRVLVEALLLRAVAYLRSDRVADARLAGEQALVVARDRHIPYAFTTIPRDAFDDLAELIGLSDEDPLVTLVREQGVFPVAAAPSGLSRRERLVLAELAKGATVPEISARLYVSQNTVKSQLRAAYRKVGAANRTEAIDIVTRHGLL</sequence>
<evidence type="ECO:0000256" key="2">
    <source>
        <dbReference type="ARBA" id="ARBA00023125"/>
    </source>
</evidence>
<keyword evidence="3" id="KW-0804">Transcription</keyword>
<dbReference type="SUPFAM" id="SSF46894">
    <property type="entry name" value="C-terminal effector domain of the bipartite response regulators"/>
    <property type="match status" value="1"/>
</dbReference>
<dbReference type="EMBL" id="FNPZ01000001">
    <property type="protein sequence ID" value="SDY59930.1"/>
    <property type="molecule type" value="Genomic_DNA"/>
</dbReference>
<dbReference type="RefSeq" id="WP_092549193.1">
    <property type="nucleotide sequence ID" value="NZ_FNPZ01000001.1"/>
</dbReference>
<dbReference type="GO" id="GO:0006355">
    <property type="term" value="P:regulation of DNA-templated transcription"/>
    <property type="evidence" value="ECO:0007669"/>
    <property type="project" value="InterPro"/>
</dbReference>
<dbReference type="GO" id="GO:0003677">
    <property type="term" value="F:DNA binding"/>
    <property type="evidence" value="ECO:0007669"/>
    <property type="project" value="UniProtKB-KW"/>
</dbReference>
<gene>
    <name evidence="5" type="ORF">SAMN05216554_0848</name>
</gene>
<evidence type="ECO:0000259" key="4">
    <source>
        <dbReference type="PROSITE" id="PS50043"/>
    </source>
</evidence>
<reference evidence="5 6" key="1">
    <citation type="submission" date="2016-10" db="EMBL/GenBank/DDBJ databases">
        <authorList>
            <person name="de Groot N.N."/>
        </authorList>
    </citation>
    <scope>NUCLEOTIDE SEQUENCE [LARGE SCALE GENOMIC DNA]</scope>
    <source>
        <strain evidence="5 6">CGMCC 4.3491</strain>
    </source>
</reference>
<feature type="domain" description="HTH luxR-type" evidence="4">
    <location>
        <begin position="454"/>
        <end position="519"/>
    </location>
</feature>
<dbReference type="STRING" id="381665.SAMN05216554_0848"/>
<evidence type="ECO:0000256" key="3">
    <source>
        <dbReference type="ARBA" id="ARBA00023163"/>
    </source>
</evidence>
<dbReference type="Gene3D" id="1.10.10.10">
    <property type="entry name" value="Winged helix-like DNA-binding domain superfamily/Winged helix DNA-binding domain"/>
    <property type="match status" value="1"/>
</dbReference>